<reference evidence="1 2" key="1">
    <citation type="submission" date="2020-08" db="EMBL/GenBank/DDBJ databases">
        <authorList>
            <person name="Hejnol A."/>
        </authorList>
    </citation>
    <scope>NUCLEOTIDE SEQUENCE [LARGE SCALE GENOMIC DNA]</scope>
</reference>
<dbReference type="AlphaFoldDB" id="A0A7I8VFC3"/>
<keyword evidence="2" id="KW-1185">Reference proteome</keyword>
<evidence type="ECO:0000313" key="2">
    <source>
        <dbReference type="Proteomes" id="UP000549394"/>
    </source>
</evidence>
<name>A0A7I8VFC3_9ANNE</name>
<dbReference type="Gene3D" id="2.60.120.200">
    <property type="match status" value="1"/>
</dbReference>
<comment type="caution">
    <text evidence="1">The sequence shown here is derived from an EMBL/GenBank/DDBJ whole genome shotgun (WGS) entry which is preliminary data.</text>
</comment>
<proteinExistence type="predicted"/>
<protein>
    <submittedName>
        <fullName evidence="1">DgyrCDS3236</fullName>
    </submittedName>
</protein>
<dbReference type="Proteomes" id="UP000549394">
    <property type="component" value="Unassembled WGS sequence"/>
</dbReference>
<accession>A0A7I8VFC3</accession>
<organism evidence="1 2">
    <name type="scientific">Dimorphilus gyrociliatus</name>
    <dbReference type="NCBI Taxonomy" id="2664684"/>
    <lineage>
        <taxon>Eukaryota</taxon>
        <taxon>Metazoa</taxon>
        <taxon>Spiralia</taxon>
        <taxon>Lophotrochozoa</taxon>
        <taxon>Annelida</taxon>
        <taxon>Polychaeta</taxon>
        <taxon>Polychaeta incertae sedis</taxon>
        <taxon>Dinophilidae</taxon>
        <taxon>Dimorphilus</taxon>
    </lineage>
</organism>
<sequence>MSPENIWHPNYERMEYSNYKKCEFYLEFNGFMKQSYYSVIETTKLFEKQPHCITFSAMKINTSDKCKLYINLVDKLKVKRNSAKISIPSNIWSNISMIAPANTYYNVKLIGKGCNEWFNIRITNIILRNNCSIIDRNLTETNAMPVKVIFLPLKNEFLFQSKMLEKTIFLNLNRKVNRFKIAVTSSNILTDQLKFINITINNGKCPIYNHLKFDPDMTFWSNSTKKTCKWSIHPISNGEFSLSPFVYPCFKDDTLILKSLELSDTSKYMNFGAQFVGRYTILSIIFHLAVLLDFPEVYLFGVTFGNQPLHSSIVAFDDIETNNGNFSMVIEYENNYSSMTYLAELISPYLLIKDAKCLTFYFDRNDYGISLQLFIKLDGDKEFRLDKNWKYTDSSNPFLKFDLRGSSGIYILTLPVLIGRKEKFITFDLWTKSSANIFFNILLSTKNVTKTIGTINTNTKVWTSITIPFKTEENFQIIFKLIVYESSTSNSFKDFLAIDNLSILDTRNNSNKLMETQGKEAFCSYLRLEHFIQLPNTCGKRTFCVNLPTTSEQLKFHARSLGLPSSFNLLRTVVEEGSCKGEKRLETILSGETNEKVSILVSPWIRGPISGCINFNIDILGNCVLSIYLSYRDNSTKAIGFLTENVHDKVKQQKLGIDEETDFKVHFKGICYGRWFSFIGLDNIEMTDEQCPKFIKDEQGYYS</sequence>
<dbReference type="EMBL" id="CAJFCJ010000005">
    <property type="protein sequence ID" value="CAD5114088.1"/>
    <property type="molecule type" value="Genomic_DNA"/>
</dbReference>
<evidence type="ECO:0000313" key="1">
    <source>
        <dbReference type="EMBL" id="CAD5114088.1"/>
    </source>
</evidence>
<gene>
    <name evidence="1" type="ORF">DGYR_LOCUS2977</name>
</gene>